<gene>
    <name evidence="1" type="ORF">IV01_11005</name>
</gene>
<dbReference type="Proteomes" id="UP000028631">
    <property type="component" value="Unassembled WGS sequence"/>
</dbReference>
<comment type="caution">
    <text evidence="1">The sequence shown here is derived from an EMBL/GenBank/DDBJ whole genome shotgun (WGS) entry which is preliminary data.</text>
</comment>
<organism evidence="1 2">
    <name type="scientific">Pseudomonas syringae</name>
    <dbReference type="NCBI Taxonomy" id="317"/>
    <lineage>
        <taxon>Bacteria</taxon>
        <taxon>Pseudomonadati</taxon>
        <taxon>Pseudomonadota</taxon>
        <taxon>Gammaproteobacteria</taxon>
        <taxon>Pseudomonadales</taxon>
        <taxon>Pseudomonadaceae</taxon>
        <taxon>Pseudomonas</taxon>
    </lineage>
</organism>
<dbReference type="OrthoDB" id="6899605at2"/>
<dbReference type="RefSeq" id="WP_032628185.1">
    <property type="nucleotide sequence ID" value="NZ_JPQU01000031.1"/>
</dbReference>
<name>A0A085VKA4_PSESX</name>
<evidence type="ECO:0000313" key="1">
    <source>
        <dbReference type="EMBL" id="KFE55867.1"/>
    </source>
</evidence>
<evidence type="ECO:0008006" key="3">
    <source>
        <dbReference type="Google" id="ProtNLM"/>
    </source>
</evidence>
<reference evidence="1 2" key="1">
    <citation type="submission" date="2014-07" db="EMBL/GenBank/DDBJ databases">
        <title>Draft Genome Sequences of Environmental Pseudomonas syringae strains.</title>
        <authorList>
            <person name="Baltrus D.A."/>
            <person name="Berge O."/>
            <person name="Morris C."/>
        </authorList>
    </citation>
    <scope>NUCLEOTIDE SEQUENCE [LARGE SCALE GENOMIC DNA]</scope>
    <source>
        <strain evidence="1 2">GAW0119</strain>
    </source>
</reference>
<evidence type="ECO:0000313" key="2">
    <source>
        <dbReference type="Proteomes" id="UP000028631"/>
    </source>
</evidence>
<sequence length="163" mass="17435">METNTPSPFLFTNEASPEYLSTLDRSHYTEEQIVGFHPDAIDAVRRSQAFVAQHPAIGIYRVAAEGSETSKGGVIRTANSALTFTLDGGRKVYAAHKGDYAEYPDGSTAQIVTGAGESNSDVALVGSRLDNGDTIINTPQSSCLMVGRKDHPLPEDFLPSFVG</sequence>
<dbReference type="PATRIC" id="fig|317.175.peg.2291"/>
<protein>
    <recommendedName>
        <fullName evidence="3">PAAR motif-containing protein</fullName>
    </recommendedName>
</protein>
<dbReference type="AlphaFoldDB" id="A0A085VKA4"/>
<accession>A0A085VKA4</accession>
<proteinExistence type="predicted"/>
<dbReference type="EMBL" id="JPQU01000031">
    <property type="protein sequence ID" value="KFE55867.1"/>
    <property type="molecule type" value="Genomic_DNA"/>
</dbReference>
<keyword evidence="2" id="KW-1185">Reference proteome</keyword>